<dbReference type="Gene3D" id="3.40.50.150">
    <property type="entry name" value="Vaccinia Virus protein VP39"/>
    <property type="match status" value="1"/>
</dbReference>
<dbReference type="CDD" id="cd02440">
    <property type="entry name" value="AdoMet_MTases"/>
    <property type="match status" value="1"/>
</dbReference>
<protein>
    <recommendedName>
        <fullName evidence="3">Methyltransferase</fullName>
    </recommendedName>
</protein>
<dbReference type="InterPro" id="IPR029063">
    <property type="entry name" value="SAM-dependent_MTases_sf"/>
</dbReference>
<name>A0A0S2TFW0_9GAMM</name>
<reference evidence="1" key="1">
    <citation type="submission" date="2015-10" db="EMBL/GenBank/DDBJ databases">
        <title>Description of Candidatus Tenderia electrophaga gen. nov, sp. nov., an Uncultivated Electroautotroph from a Biocathode Enrichment.</title>
        <authorList>
            <person name="Eddie B.J."/>
            <person name="Malanoski A.P."/>
            <person name="Wang Z."/>
            <person name="Hall R.J."/>
            <person name="Oh S.D."/>
            <person name="Heiner C."/>
            <person name="Lin B."/>
            <person name="Strycharz-Glaven S.M."/>
        </authorList>
    </citation>
    <scope>NUCLEOTIDE SEQUENCE [LARGE SCALE GENOMIC DNA]</scope>
    <source>
        <strain evidence="1">NRL1</strain>
    </source>
</reference>
<gene>
    <name evidence="1" type="ORF">Tel_13315</name>
</gene>
<dbReference type="Proteomes" id="UP000055136">
    <property type="component" value="Chromosome"/>
</dbReference>
<keyword evidence="2" id="KW-1185">Reference proteome</keyword>
<evidence type="ECO:0008006" key="3">
    <source>
        <dbReference type="Google" id="ProtNLM"/>
    </source>
</evidence>
<dbReference type="KEGG" id="tee:Tel_13315"/>
<dbReference type="Pfam" id="PF13489">
    <property type="entry name" value="Methyltransf_23"/>
    <property type="match status" value="1"/>
</dbReference>
<dbReference type="EMBL" id="CP013099">
    <property type="protein sequence ID" value="ALP54030.1"/>
    <property type="molecule type" value="Genomic_DNA"/>
</dbReference>
<dbReference type="SUPFAM" id="SSF53335">
    <property type="entry name" value="S-adenosyl-L-methionine-dependent methyltransferases"/>
    <property type="match status" value="1"/>
</dbReference>
<dbReference type="STRING" id="1748243.Tel_13315"/>
<sequence length="245" mass="27484">MDPRIYQKMRAVEDEHWWFVARRRIVAKLIESLPLAAAPDILDAGCGTGGNLALLKRYGRVTAMEMDNHARQLAQRRRLAEVLPGHLPDALPFTAQRFDLVVMLDVLEHIRDDSASLAAVAGLLKTGGRIVLTVPAFPLLWGAHDQAHHHQRRYHAASLQAAVDQAGLETEYMTYFNTWLFPLIAPVRLLQRLLPRQNTDTELSVPPAMLNALLGRVFASESRLLPRLRLPFGVSLLAVLKSREN</sequence>
<dbReference type="PANTHER" id="PTHR43861:SF6">
    <property type="entry name" value="METHYLTRANSFERASE TYPE 11"/>
    <property type="match status" value="1"/>
</dbReference>
<dbReference type="PANTHER" id="PTHR43861">
    <property type="entry name" value="TRANS-ACONITATE 2-METHYLTRANSFERASE-RELATED"/>
    <property type="match status" value="1"/>
</dbReference>
<proteinExistence type="predicted"/>
<organism evidence="1 2">
    <name type="scientific">Candidatus Tenderia electrophaga</name>
    <dbReference type="NCBI Taxonomy" id="1748243"/>
    <lineage>
        <taxon>Bacteria</taxon>
        <taxon>Pseudomonadati</taxon>
        <taxon>Pseudomonadota</taxon>
        <taxon>Gammaproteobacteria</taxon>
        <taxon>Candidatus Tenderiales</taxon>
        <taxon>Candidatus Tenderiaceae</taxon>
        <taxon>Candidatus Tenderia</taxon>
    </lineage>
</organism>
<evidence type="ECO:0000313" key="1">
    <source>
        <dbReference type="EMBL" id="ALP54030.1"/>
    </source>
</evidence>
<dbReference type="AlphaFoldDB" id="A0A0S2TFW0"/>
<evidence type="ECO:0000313" key="2">
    <source>
        <dbReference type="Proteomes" id="UP000055136"/>
    </source>
</evidence>
<accession>A0A0S2TFW0</accession>